<evidence type="ECO:0000259" key="11">
    <source>
        <dbReference type="Pfam" id="PF00294"/>
    </source>
</evidence>
<evidence type="ECO:0000256" key="10">
    <source>
        <dbReference type="SAM" id="MobiDB-lite"/>
    </source>
</evidence>
<comment type="similarity">
    <text evidence="9">Belongs to the carbohydrate kinase PfkB family. Ribokinase subfamily.</text>
</comment>
<sequence>MNRIAVLGSATMDLIVRQARLPRPGETMSGSGFSAVPGGAGVNQAVAAARLGAVVDFLGMVGEDVHGAQLRLVLTREGIDHEGLESTSRCSSSSSSEPTGTAHISVVDSGENAIVVVSGANAALTGLSRAQHDTIERAAFLVLQCELPVSVLTEGLAAARSAGAFTVLAPAPVIALPDGFLDLVDLIVPNQHEAAALTGESDPVRAAELLSAGRTWAIVTLGAEGAVVAFDGAVLGLAPARPVQAVDRAAVGDTFVGVLVARLAAGAPRGWAGRAEPLRAGGITEAEMIDAVRWATVAASVSVSRPGGTTSMPTLAEVAAILA</sequence>
<protein>
    <recommendedName>
        <fullName evidence="9">Ribokinase</fullName>
        <shortName evidence="9">RK</shortName>
        <ecNumber evidence="9">2.7.1.15</ecNumber>
    </recommendedName>
</protein>
<comment type="caution">
    <text evidence="12">The sequence shown here is derived from an EMBL/GenBank/DDBJ whole genome shotgun (WGS) entry which is preliminary data.</text>
</comment>
<dbReference type="Gene3D" id="3.40.1190.20">
    <property type="match status" value="1"/>
</dbReference>
<feature type="compositionally biased region" description="Low complexity" evidence="10">
    <location>
        <begin position="86"/>
        <end position="96"/>
    </location>
</feature>
<feature type="binding site" evidence="9">
    <location>
        <begin position="220"/>
        <end position="225"/>
    </location>
    <ligand>
        <name>ATP</name>
        <dbReference type="ChEBI" id="CHEBI:30616"/>
    </ligand>
</feature>
<name>A0ABY2JB64_9MICO</name>
<evidence type="ECO:0000256" key="1">
    <source>
        <dbReference type="ARBA" id="ARBA00022679"/>
    </source>
</evidence>
<evidence type="ECO:0000256" key="7">
    <source>
        <dbReference type="ARBA" id="ARBA00022958"/>
    </source>
</evidence>
<keyword evidence="2 9" id="KW-0479">Metal-binding</keyword>
<feature type="binding site" evidence="9">
    <location>
        <position position="311"/>
    </location>
    <ligand>
        <name>K(+)</name>
        <dbReference type="ChEBI" id="CHEBI:29103"/>
    </ligand>
</feature>
<comment type="pathway">
    <text evidence="9">Carbohydrate metabolism; D-ribose degradation; D-ribose 5-phosphate from beta-D-ribopyranose: step 2/2.</text>
</comment>
<comment type="cofactor">
    <cofactor evidence="9">
        <name>Mg(2+)</name>
        <dbReference type="ChEBI" id="CHEBI:18420"/>
    </cofactor>
    <text evidence="9">Requires a divalent cation, most likely magnesium in vivo, as an electrophilic catalyst to aid phosphoryl group transfer. It is the chelate of the metal and the nucleotide that is the actual substrate.</text>
</comment>
<comment type="subcellular location">
    <subcellularLocation>
        <location evidence="9">Cytoplasm</location>
    </subcellularLocation>
</comment>
<keyword evidence="4 9" id="KW-0418">Kinase</keyword>
<organism evidence="12 13">
    <name type="scientific">Cryobacterium sinapicolor</name>
    <dbReference type="NCBI Taxonomy" id="1259236"/>
    <lineage>
        <taxon>Bacteria</taxon>
        <taxon>Bacillati</taxon>
        <taxon>Actinomycetota</taxon>
        <taxon>Actinomycetes</taxon>
        <taxon>Micrococcales</taxon>
        <taxon>Microbacteriaceae</taxon>
        <taxon>Cryobacterium</taxon>
    </lineage>
</organism>
<dbReference type="EC" id="2.7.1.15" evidence="9"/>
<feature type="binding site" evidence="9">
    <location>
        <begin position="252"/>
        <end position="253"/>
    </location>
    <ligand>
        <name>ATP</name>
        <dbReference type="ChEBI" id="CHEBI:30616"/>
    </ligand>
</feature>
<evidence type="ECO:0000256" key="6">
    <source>
        <dbReference type="ARBA" id="ARBA00022842"/>
    </source>
</evidence>
<feature type="active site" description="Proton acceptor" evidence="9">
    <location>
        <position position="253"/>
    </location>
</feature>
<feature type="binding site" evidence="9">
    <location>
        <position position="249"/>
    </location>
    <ligand>
        <name>K(+)</name>
        <dbReference type="ChEBI" id="CHEBI:29103"/>
    </ligand>
</feature>
<dbReference type="InterPro" id="IPR002139">
    <property type="entry name" value="Ribo/fructo_kinase"/>
</dbReference>
<dbReference type="PRINTS" id="PR00990">
    <property type="entry name" value="RIBOKINASE"/>
</dbReference>
<comment type="caution">
    <text evidence="9">Lacks conserved residue(s) required for the propagation of feature annotation.</text>
</comment>
<dbReference type="SUPFAM" id="SSF53613">
    <property type="entry name" value="Ribokinase-like"/>
    <property type="match status" value="1"/>
</dbReference>
<dbReference type="InterPro" id="IPR011611">
    <property type="entry name" value="PfkB_dom"/>
</dbReference>
<dbReference type="HAMAP" id="MF_01987">
    <property type="entry name" value="Ribokinase"/>
    <property type="match status" value="1"/>
</dbReference>
<dbReference type="PANTHER" id="PTHR10584">
    <property type="entry name" value="SUGAR KINASE"/>
    <property type="match status" value="1"/>
</dbReference>
<evidence type="ECO:0000256" key="3">
    <source>
        <dbReference type="ARBA" id="ARBA00022741"/>
    </source>
</evidence>
<evidence type="ECO:0000256" key="2">
    <source>
        <dbReference type="ARBA" id="ARBA00022723"/>
    </source>
</evidence>
<feature type="binding site" evidence="9">
    <location>
        <position position="247"/>
    </location>
    <ligand>
        <name>K(+)</name>
        <dbReference type="ChEBI" id="CHEBI:29103"/>
    </ligand>
</feature>
<accession>A0ABY2JB64</accession>
<feature type="region of interest" description="Disordered" evidence="10">
    <location>
        <begin position="83"/>
        <end position="102"/>
    </location>
</feature>
<dbReference type="InterPro" id="IPR011877">
    <property type="entry name" value="Ribokinase"/>
</dbReference>
<keyword evidence="1 9" id="KW-0808">Transferase</keyword>
<comment type="activity regulation">
    <text evidence="9">Activated by a monovalent cation that binds near, but not in, the active site. The most likely occupant of the site in vivo is potassium. Ion binding induces a conformational change that may alter substrate affinity.</text>
</comment>
<evidence type="ECO:0000256" key="4">
    <source>
        <dbReference type="ARBA" id="ARBA00022777"/>
    </source>
</evidence>
<evidence type="ECO:0000256" key="9">
    <source>
        <dbReference type="HAMAP-Rule" id="MF_01987"/>
    </source>
</evidence>
<feature type="binding site" evidence="9">
    <location>
        <position position="190"/>
    </location>
    <ligand>
        <name>ATP</name>
        <dbReference type="ChEBI" id="CHEBI:30616"/>
    </ligand>
</feature>
<feature type="binding site" evidence="9">
    <location>
        <position position="146"/>
    </location>
    <ligand>
        <name>substrate</name>
    </ligand>
</feature>
<feature type="binding site" evidence="9">
    <location>
        <position position="302"/>
    </location>
    <ligand>
        <name>K(+)</name>
        <dbReference type="ChEBI" id="CHEBI:29103"/>
    </ligand>
</feature>
<feature type="domain" description="Carbohydrate kinase PfkB" evidence="11">
    <location>
        <begin position="1"/>
        <end position="314"/>
    </location>
</feature>
<feature type="binding site" evidence="9">
    <location>
        <position position="307"/>
    </location>
    <ligand>
        <name>K(+)</name>
        <dbReference type="ChEBI" id="CHEBI:29103"/>
    </ligand>
</feature>
<gene>
    <name evidence="9" type="primary">rbsK</name>
    <name evidence="12" type="ORF">E3T28_06020</name>
</gene>
<dbReference type="CDD" id="cd01174">
    <property type="entry name" value="ribokinase"/>
    <property type="match status" value="1"/>
</dbReference>
<dbReference type="RefSeq" id="WP_134428888.1">
    <property type="nucleotide sequence ID" value="NZ_SOGQ01000027.1"/>
</dbReference>
<comment type="function">
    <text evidence="9">Catalyzes the phosphorylation of ribose at O-5 in a reaction requiring ATP and magnesium. The resulting D-ribose-5-phosphate can then be used either for sythesis of nucleotides, histidine, and tryptophan, or as a component of the pentose phosphate pathway.</text>
</comment>
<evidence type="ECO:0000313" key="12">
    <source>
        <dbReference type="EMBL" id="TFD02191.1"/>
    </source>
</evidence>
<dbReference type="Pfam" id="PF00294">
    <property type="entry name" value="PfkB"/>
    <property type="match status" value="1"/>
</dbReference>
<keyword evidence="7 9" id="KW-0630">Potassium</keyword>
<keyword evidence="3 9" id="KW-0547">Nucleotide-binding</keyword>
<feature type="binding site" evidence="9">
    <location>
        <position position="253"/>
    </location>
    <ligand>
        <name>substrate</name>
    </ligand>
</feature>
<dbReference type="EMBL" id="SOGQ01000027">
    <property type="protein sequence ID" value="TFD02191.1"/>
    <property type="molecule type" value="Genomic_DNA"/>
</dbReference>
<keyword evidence="13" id="KW-1185">Reference proteome</keyword>
<keyword evidence="5 9" id="KW-0067">ATP-binding</keyword>
<dbReference type="Proteomes" id="UP000297853">
    <property type="component" value="Unassembled WGS sequence"/>
</dbReference>
<comment type="catalytic activity">
    <reaction evidence="9">
        <text>D-ribose + ATP = D-ribose 5-phosphate + ADP + H(+)</text>
        <dbReference type="Rhea" id="RHEA:13697"/>
        <dbReference type="ChEBI" id="CHEBI:15378"/>
        <dbReference type="ChEBI" id="CHEBI:30616"/>
        <dbReference type="ChEBI" id="CHEBI:47013"/>
        <dbReference type="ChEBI" id="CHEBI:78346"/>
        <dbReference type="ChEBI" id="CHEBI:456216"/>
        <dbReference type="EC" id="2.7.1.15"/>
    </reaction>
</comment>
<keyword evidence="6 9" id="KW-0460">Magnesium</keyword>
<reference evidence="12 13" key="1">
    <citation type="submission" date="2019-03" db="EMBL/GenBank/DDBJ databases">
        <title>Genomics of glacier-inhabiting Cryobacterium strains.</title>
        <authorList>
            <person name="Liu Q."/>
            <person name="Xin Y.-H."/>
        </authorList>
    </citation>
    <scope>NUCLEOTIDE SEQUENCE [LARGE SCALE GENOMIC DNA]</scope>
    <source>
        <strain evidence="12 13">TMT1-23-1</strain>
    </source>
</reference>
<proteinExistence type="inferred from homology"/>
<dbReference type="InterPro" id="IPR029056">
    <property type="entry name" value="Ribokinase-like"/>
</dbReference>
<evidence type="ECO:0000313" key="13">
    <source>
        <dbReference type="Proteomes" id="UP000297853"/>
    </source>
</evidence>
<keyword evidence="8 9" id="KW-0119">Carbohydrate metabolism</keyword>
<dbReference type="PANTHER" id="PTHR10584:SF166">
    <property type="entry name" value="RIBOKINASE"/>
    <property type="match status" value="1"/>
</dbReference>
<feature type="binding site" evidence="9">
    <location>
        <position position="305"/>
    </location>
    <ligand>
        <name>K(+)</name>
        <dbReference type="ChEBI" id="CHEBI:29103"/>
    </ligand>
</feature>
<comment type="subunit">
    <text evidence="9">Homodimer.</text>
</comment>
<evidence type="ECO:0000256" key="8">
    <source>
        <dbReference type="ARBA" id="ARBA00023277"/>
    </source>
</evidence>
<evidence type="ECO:0000256" key="5">
    <source>
        <dbReference type="ARBA" id="ARBA00022840"/>
    </source>
</evidence>
<keyword evidence="9" id="KW-0963">Cytoplasm</keyword>
<feature type="binding site" evidence="9">
    <location>
        <begin position="11"/>
        <end position="13"/>
    </location>
    <ligand>
        <name>substrate</name>
    </ligand>
</feature>